<dbReference type="GO" id="GO:0016052">
    <property type="term" value="P:carbohydrate catabolic process"/>
    <property type="evidence" value="ECO:0007669"/>
    <property type="project" value="UniProtKB-ARBA"/>
</dbReference>
<evidence type="ECO:0000256" key="2">
    <source>
        <dbReference type="ARBA" id="ARBA00022679"/>
    </source>
</evidence>
<evidence type="ECO:0000256" key="1">
    <source>
        <dbReference type="ARBA" id="ARBA00005380"/>
    </source>
</evidence>
<comment type="function">
    <text evidence="9">Catalyzes the ATP-dependent phosphorylation of fructose-l-phosphate to fructose-l,6-bisphosphate.</text>
</comment>
<dbReference type="FunFam" id="3.40.1190.20:FF:000001">
    <property type="entry name" value="Phosphofructokinase"/>
    <property type="match status" value="1"/>
</dbReference>
<dbReference type="GO" id="GO:2001059">
    <property type="term" value="P:D-tagatose 6-phosphate catabolic process"/>
    <property type="evidence" value="ECO:0007669"/>
    <property type="project" value="UniProtKB-UniPathway"/>
</dbReference>
<keyword evidence="3 8" id="KW-0423">Lactose metabolism</keyword>
<dbReference type="AlphaFoldDB" id="A0A3S4PZZ7"/>
<comment type="catalytic activity">
    <reaction evidence="8">
        <text>D-tagatofuranose 6-phosphate + ATP = D-tagatofuranose 1,6-bisphosphate + ADP + H(+)</text>
        <dbReference type="Rhea" id="RHEA:12420"/>
        <dbReference type="ChEBI" id="CHEBI:15378"/>
        <dbReference type="ChEBI" id="CHEBI:30616"/>
        <dbReference type="ChEBI" id="CHEBI:58694"/>
        <dbReference type="ChEBI" id="CHEBI:58695"/>
        <dbReference type="ChEBI" id="CHEBI:456216"/>
        <dbReference type="EC" id="2.7.1.144"/>
    </reaction>
</comment>
<dbReference type="PIRSF" id="PIRSF000535">
    <property type="entry name" value="1PFK/6PFK/LacC"/>
    <property type="match status" value="1"/>
</dbReference>
<comment type="similarity">
    <text evidence="8">Belongs to the carbohydrate kinase PfkB family. LacC subfamily.</text>
</comment>
<comment type="catalytic activity">
    <reaction evidence="7 9">
        <text>beta-D-fructose 1-phosphate + ATP = beta-D-fructose 1,6-bisphosphate + ADP + H(+)</text>
        <dbReference type="Rhea" id="RHEA:14213"/>
        <dbReference type="ChEBI" id="CHEBI:15378"/>
        <dbReference type="ChEBI" id="CHEBI:30616"/>
        <dbReference type="ChEBI" id="CHEBI:32966"/>
        <dbReference type="ChEBI" id="CHEBI:138881"/>
        <dbReference type="ChEBI" id="CHEBI:456216"/>
        <dbReference type="EC" id="2.7.1.56"/>
    </reaction>
</comment>
<dbReference type="RefSeq" id="WP_126404296.1">
    <property type="nucleotide sequence ID" value="NZ_LR134266.1"/>
</dbReference>
<dbReference type="GO" id="GO:0005988">
    <property type="term" value="P:lactose metabolic process"/>
    <property type="evidence" value="ECO:0007669"/>
    <property type="project" value="UniProtKB-KW"/>
</dbReference>
<dbReference type="InterPro" id="IPR002173">
    <property type="entry name" value="Carboh/pur_kinase_PfkB_CS"/>
</dbReference>
<dbReference type="Gene3D" id="3.40.1190.20">
    <property type="match status" value="1"/>
</dbReference>
<evidence type="ECO:0000313" key="12">
    <source>
        <dbReference type="Proteomes" id="UP000270025"/>
    </source>
</evidence>
<dbReference type="CDD" id="cd01164">
    <property type="entry name" value="FruK_PfkB_like"/>
    <property type="match status" value="1"/>
</dbReference>
<dbReference type="SUPFAM" id="SSF53613">
    <property type="entry name" value="Ribokinase-like"/>
    <property type="match status" value="1"/>
</dbReference>
<dbReference type="EC" id="2.7.1.144" evidence="8"/>
<dbReference type="Proteomes" id="UP000270025">
    <property type="component" value="Chromosome"/>
</dbReference>
<dbReference type="GO" id="GO:0008662">
    <property type="term" value="F:1-phosphofructokinase activity"/>
    <property type="evidence" value="ECO:0007669"/>
    <property type="project" value="UniProtKB-UniRule"/>
</dbReference>
<sequence length="303" mass="32373">MIYTVTLNPAIDYIVRLDHVETGAVNRMASEDKFAGGKGINVSRVLKRLDIENTSTGFIGGFTGRFLEDVLTSEAISTNFVTVDQDTRINVKIKADEETEINGNGPEVTEAQLQELLSILSSLTADDVVVFAGSAPSSLGNAVYKQLIAATRETGAQVVCDFEGQTLIDSLEFNPQLVKPNNHELGDIFGVTLTELPEIERYAKEILAKGAQNVIISMAGDGALLVSPSGTYFAKPIKGQVKNSVGAGDSMVAGFTGKLATTGDVIEAFKWGVACGTATTFSDDLATADYIKETYEKVEVEKL</sequence>
<dbReference type="InterPro" id="IPR029056">
    <property type="entry name" value="Ribokinase-like"/>
</dbReference>
<reference evidence="11 12" key="1">
    <citation type="submission" date="2018-12" db="EMBL/GenBank/DDBJ databases">
        <authorList>
            <consortium name="Pathogen Informatics"/>
        </authorList>
    </citation>
    <scope>NUCLEOTIDE SEQUENCE [LARGE SCALE GENOMIC DNA]</scope>
    <source>
        <strain evidence="11 12">NCTC3166</strain>
    </source>
</reference>
<dbReference type="EMBL" id="LR134266">
    <property type="protein sequence ID" value="VED67305.1"/>
    <property type="molecule type" value="Genomic_DNA"/>
</dbReference>
<keyword evidence="4 8" id="KW-0547">Nucleotide-binding</keyword>
<keyword evidence="2 8" id="KW-0808">Transferase</keyword>
<organism evidence="11 12">
    <name type="scientific">Streptococcus viridans</name>
    <dbReference type="NCBI Taxonomy" id="78535"/>
    <lineage>
        <taxon>Bacteria</taxon>
        <taxon>Bacillati</taxon>
        <taxon>Bacillota</taxon>
        <taxon>Bacilli</taxon>
        <taxon>Lactobacillales</taxon>
        <taxon>Streptococcaceae</taxon>
        <taxon>Streptococcus</taxon>
    </lineage>
</organism>
<dbReference type="PANTHER" id="PTHR46566">
    <property type="entry name" value="1-PHOSPHOFRUCTOKINASE-RELATED"/>
    <property type="match status" value="1"/>
</dbReference>
<name>A0A3S4PZZ7_9STRE</name>
<evidence type="ECO:0000256" key="5">
    <source>
        <dbReference type="ARBA" id="ARBA00022777"/>
    </source>
</evidence>
<comment type="similarity">
    <text evidence="1">Belongs to the carbohydrate kinase pfkB family.</text>
</comment>
<keyword evidence="5 9" id="KW-0418">Kinase</keyword>
<dbReference type="InterPro" id="IPR017583">
    <property type="entry name" value="Tagatose/fructose_Pkinase"/>
</dbReference>
<dbReference type="GO" id="GO:0005524">
    <property type="term" value="F:ATP binding"/>
    <property type="evidence" value="ECO:0007669"/>
    <property type="project" value="UniProtKB-UniRule"/>
</dbReference>
<dbReference type="NCBIfam" id="TIGR03168">
    <property type="entry name" value="1-PFK"/>
    <property type="match status" value="1"/>
</dbReference>
<evidence type="ECO:0000256" key="4">
    <source>
        <dbReference type="ARBA" id="ARBA00022741"/>
    </source>
</evidence>
<dbReference type="NCBIfam" id="TIGR03828">
    <property type="entry name" value="pfkB"/>
    <property type="match status" value="1"/>
</dbReference>
<accession>A0A3S4PZZ7</accession>
<evidence type="ECO:0000256" key="7">
    <source>
        <dbReference type="ARBA" id="ARBA00047745"/>
    </source>
</evidence>
<dbReference type="GO" id="GO:0005829">
    <property type="term" value="C:cytosol"/>
    <property type="evidence" value="ECO:0007669"/>
    <property type="project" value="TreeGrafter"/>
</dbReference>
<dbReference type="KEGG" id="svf:NCTC3166_01127"/>
<evidence type="ECO:0000256" key="6">
    <source>
        <dbReference type="ARBA" id="ARBA00022840"/>
    </source>
</evidence>
<protein>
    <recommendedName>
        <fullName evidence="8">Tagatose-6-phosphate kinase</fullName>
        <ecNumber evidence="8">2.7.1.144</ecNumber>
    </recommendedName>
</protein>
<dbReference type="GO" id="GO:0044281">
    <property type="term" value="P:small molecule metabolic process"/>
    <property type="evidence" value="ECO:0007669"/>
    <property type="project" value="UniProtKB-ARBA"/>
</dbReference>
<evidence type="ECO:0000256" key="9">
    <source>
        <dbReference type="RuleBase" id="RU369061"/>
    </source>
</evidence>
<feature type="domain" description="Carbohydrate kinase PfkB" evidence="10">
    <location>
        <begin position="6"/>
        <end position="281"/>
    </location>
</feature>
<dbReference type="InterPro" id="IPR022463">
    <property type="entry name" value="1-PFruKinase"/>
</dbReference>
<evidence type="ECO:0000313" key="11">
    <source>
        <dbReference type="EMBL" id="VED67305.1"/>
    </source>
</evidence>
<dbReference type="InterPro" id="IPR011611">
    <property type="entry name" value="PfkB_dom"/>
</dbReference>
<comment type="pathway">
    <text evidence="8">Carbohydrate metabolism; D-tagatose 6-phosphate degradation; D-glyceraldehyde 3-phosphate and glycerone phosphate from D-tagatose 6-phosphate: step 1/2.</text>
</comment>
<keyword evidence="12" id="KW-1185">Reference proteome</keyword>
<keyword evidence="6 8" id="KW-0067">ATP-binding</keyword>
<dbReference type="PROSITE" id="PS00584">
    <property type="entry name" value="PFKB_KINASES_2"/>
    <property type="match status" value="1"/>
</dbReference>
<evidence type="ECO:0000256" key="3">
    <source>
        <dbReference type="ARBA" id="ARBA00022736"/>
    </source>
</evidence>
<gene>
    <name evidence="11" type="primary">fruK</name>
    <name evidence="11" type="ORF">NCTC3166_01127</name>
</gene>
<dbReference type="Pfam" id="PF00294">
    <property type="entry name" value="PfkB"/>
    <property type="match status" value="1"/>
</dbReference>
<dbReference type="UniPathway" id="UPA00704">
    <property type="reaction ID" value="UER00715"/>
</dbReference>
<dbReference type="GO" id="GO:0009024">
    <property type="term" value="F:tagatose-6-phosphate kinase activity"/>
    <property type="evidence" value="ECO:0007669"/>
    <property type="project" value="UniProtKB-EC"/>
</dbReference>
<evidence type="ECO:0000259" key="10">
    <source>
        <dbReference type="Pfam" id="PF00294"/>
    </source>
</evidence>
<evidence type="ECO:0000256" key="8">
    <source>
        <dbReference type="PIRNR" id="PIRNR000535"/>
    </source>
</evidence>
<dbReference type="PANTHER" id="PTHR46566:SF1">
    <property type="entry name" value="1-PHOSPHOFRUCTOKINASE"/>
    <property type="match status" value="1"/>
</dbReference>
<proteinExistence type="inferred from homology"/>